<dbReference type="STRING" id="486698.AWC22_14650"/>
<reference evidence="2 3" key="1">
    <citation type="submission" date="2016-01" db="EMBL/GenBank/DDBJ databases">
        <title>The new phylogeny of the genus Mycobacterium.</title>
        <authorList>
            <person name="Tarcisio F."/>
            <person name="Conor M."/>
            <person name="Antonella G."/>
            <person name="Elisabetta G."/>
            <person name="Giulia F.S."/>
            <person name="Sara T."/>
            <person name="Anna F."/>
            <person name="Clotilde B."/>
            <person name="Roberto B."/>
            <person name="Veronica D.S."/>
            <person name="Fabio R."/>
            <person name="Monica P."/>
            <person name="Olivier J."/>
            <person name="Enrico T."/>
            <person name="Nicola S."/>
        </authorList>
    </citation>
    <scope>NUCLEOTIDE SEQUENCE [LARGE SCALE GENOMIC DNA]</scope>
    <source>
        <strain evidence="2 3">DSM 45176</strain>
    </source>
</reference>
<dbReference type="AlphaFoldDB" id="A0A1X2D724"/>
<dbReference type="Proteomes" id="UP000193087">
    <property type="component" value="Unassembled WGS sequence"/>
</dbReference>
<proteinExistence type="predicted"/>
<keyword evidence="3" id="KW-1185">Reference proteome</keyword>
<accession>A0A1X2D724</accession>
<organism evidence="2 3">
    <name type="scientific">Mycobacterium riyadhense</name>
    <dbReference type="NCBI Taxonomy" id="486698"/>
    <lineage>
        <taxon>Bacteria</taxon>
        <taxon>Bacillati</taxon>
        <taxon>Actinomycetota</taxon>
        <taxon>Actinomycetes</taxon>
        <taxon>Mycobacteriales</taxon>
        <taxon>Mycobacteriaceae</taxon>
        <taxon>Mycobacterium</taxon>
    </lineage>
</organism>
<feature type="compositionally biased region" description="Basic and acidic residues" evidence="1">
    <location>
        <begin position="44"/>
        <end position="66"/>
    </location>
</feature>
<evidence type="ECO:0000313" key="3">
    <source>
        <dbReference type="Proteomes" id="UP000193087"/>
    </source>
</evidence>
<sequence>MNAGDGDRRGDEPAESAALGLGRDRDGIGGHQIGGVVRGAEGNVSRRERAETEGRYGELEGLDRRLSSRSVKRQKPTGSKPKTVDLSGFPSRSRRMLNNRYPARPD</sequence>
<protein>
    <submittedName>
        <fullName evidence="2">Uncharacterized protein</fullName>
    </submittedName>
</protein>
<comment type="caution">
    <text evidence="2">The sequence shown here is derived from an EMBL/GenBank/DDBJ whole genome shotgun (WGS) entry which is preliminary data.</text>
</comment>
<feature type="region of interest" description="Disordered" evidence="1">
    <location>
        <begin position="1"/>
        <end position="106"/>
    </location>
</feature>
<dbReference type="EMBL" id="LQPQ01000040">
    <property type="protein sequence ID" value="ORW83714.1"/>
    <property type="molecule type" value="Genomic_DNA"/>
</dbReference>
<evidence type="ECO:0000313" key="2">
    <source>
        <dbReference type="EMBL" id="ORW83714.1"/>
    </source>
</evidence>
<gene>
    <name evidence="2" type="ORF">AWC22_14650</name>
</gene>
<name>A0A1X2D724_9MYCO</name>
<feature type="compositionally biased region" description="Basic and acidic residues" evidence="1">
    <location>
        <begin position="1"/>
        <end position="12"/>
    </location>
</feature>
<evidence type="ECO:0000256" key="1">
    <source>
        <dbReference type="SAM" id="MobiDB-lite"/>
    </source>
</evidence>